<evidence type="ECO:0000313" key="3">
    <source>
        <dbReference type="Proteomes" id="UP000321548"/>
    </source>
</evidence>
<feature type="domain" description="Carboxymuconolactone decarboxylase-like" evidence="1">
    <location>
        <begin position="40"/>
        <end position="113"/>
    </location>
</feature>
<dbReference type="Pfam" id="PF02627">
    <property type="entry name" value="CMD"/>
    <property type="match status" value="1"/>
</dbReference>
<sequence>MARIPYVSADLAEPREIVDAVRKRRGGTLLNLDRMLLHSPELASGWNAYLGAVRTRLSLSPRLRELAMCIVAVVNGAEYEFIHHAPVFIEAGGTQAQVDAMRDPDRAAADSALFDDTDRAALAVAIAMTRSVKVPDAAFDALKSRLPERELVEFVATVAAYNMVSRFLVAMGVEPE</sequence>
<dbReference type="Gene3D" id="1.20.1290.10">
    <property type="entry name" value="AhpD-like"/>
    <property type="match status" value="1"/>
</dbReference>
<organism evidence="2 3">
    <name type="scientific">Zeimonas arvi</name>
    <dbReference type="NCBI Taxonomy" id="2498847"/>
    <lineage>
        <taxon>Bacteria</taxon>
        <taxon>Pseudomonadati</taxon>
        <taxon>Pseudomonadota</taxon>
        <taxon>Betaproteobacteria</taxon>
        <taxon>Burkholderiales</taxon>
        <taxon>Burkholderiaceae</taxon>
        <taxon>Zeimonas</taxon>
    </lineage>
</organism>
<gene>
    <name evidence="2" type="ORF">FHP08_01930</name>
</gene>
<dbReference type="RefSeq" id="WP_147702607.1">
    <property type="nucleotide sequence ID" value="NZ_VDUY01000001.1"/>
</dbReference>
<dbReference type="AlphaFoldDB" id="A0A5C8P470"/>
<evidence type="ECO:0000259" key="1">
    <source>
        <dbReference type="Pfam" id="PF02627"/>
    </source>
</evidence>
<reference evidence="2 3" key="1">
    <citation type="submission" date="2019-06" db="EMBL/GenBank/DDBJ databases">
        <title>Quisquiliibacterium sp. nov., isolated from a maize field.</title>
        <authorList>
            <person name="Lin S.-Y."/>
            <person name="Tsai C.-F."/>
            <person name="Young C.-C."/>
        </authorList>
    </citation>
    <scope>NUCLEOTIDE SEQUENCE [LARGE SCALE GENOMIC DNA]</scope>
    <source>
        <strain evidence="2 3">CC-CFT501</strain>
    </source>
</reference>
<dbReference type="SUPFAM" id="SSF69118">
    <property type="entry name" value="AhpD-like"/>
    <property type="match status" value="1"/>
</dbReference>
<comment type="caution">
    <text evidence="2">The sequence shown here is derived from an EMBL/GenBank/DDBJ whole genome shotgun (WGS) entry which is preliminary data.</text>
</comment>
<dbReference type="PANTHER" id="PTHR34846">
    <property type="entry name" value="4-CARBOXYMUCONOLACTONE DECARBOXYLASE FAMILY PROTEIN (AFU_ORTHOLOGUE AFUA_6G11590)"/>
    <property type="match status" value="1"/>
</dbReference>
<dbReference type="InterPro" id="IPR029032">
    <property type="entry name" value="AhpD-like"/>
</dbReference>
<keyword evidence="3" id="KW-1185">Reference proteome</keyword>
<dbReference type="InterPro" id="IPR003779">
    <property type="entry name" value="CMD-like"/>
</dbReference>
<dbReference type="OrthoDB" id="4704294at2"/>
<accession>A0A5C8P470</accession>
<protein>
    <submittedName>
        <fullName evidence="2">Carboxymuconolactone decarboxylase family protein</fullName>
    </submittedName>
</protein>
<dbReference type="PANTHER" id="PTHR34846:SF11">
    <property type="entry name" value="4-CARBOXYMUCONOLACTONE DECARBOXYLASE FAMILY PROTEIN (AFU_ORTHOLOGUE AFUA_6G11590)"/>
    <property type="match status" value="1"/>
</dbReference>
<proteinExistence type="predicted"/>
<dbReference type="GO" id="GO:0051920">
    <property type="term" value="F:peroxiredoxin activity"/>
    <property type="evidence" value="ECO:0007669"/>
    <property type="project" value="InterPro"/>
</dbReference>
<dbReference type="EMBL" id="VDUY01000001">
    <property type="protein sequence ID" value="TXL68466.1"/>
    <property type="molecule type" value="Genomic_DNA"/>
</dbReference>
<dbReference type="Proteomes" id="UP000321548">
    <property type="component" value="Unassembled WGS sequence"/>
</dbReference>
<evidence type="ECO:0000313" key="2">
    <source>
        <dbReference type="EMBL" id="TXL68466.1"/>
    </source>
</evidence>
<name>A0A5C8P470_9BURK</name>